<feature type="transmembrane region" description="Helical" evidence="9">
    <location>
        <begin position="63"/>
        <end position="81"/>
    </location>
</feature>
<feature type="transmembrane region" description="Helical" evidence="9">
    <location>
        <begin position="93"/>
        <end position="113"/>
    </location>
</feature>
<keyword evidence="3" id="KW-0813">Transport</keyword>
<feature type="transmembrane region" description="Helical" evidence="9">
    <location>
        <begin position="181"/>
        <end position="200"/>
    </location>
</feature>
<evidence type="ECO:0000313" key="10">
    <source>
        <dbReference type="EMBL" id="MFA9950147.1"/>
    </source>
</evidence>
<feature type="transmembrane region" description="Helical" evidence="9">
    <location>
        <begin position="229"/>
        <end position="250"/>
    </location>
</feature>
<dbReference type="PANTHER" id="PTHR34979:SF1">
    <property type="entry name" value="INNER MEMBRANE PROTEIN YGAZ"/>
    <property type="match status" value="1"/>
</dbReference>
<dbReference type="Pfam" id="PF03591">
    <property type="entry name" value="AzlC"/>
    <property type="match status" value="1"/>
</dbReference>
<feature type="region of interest" description="Disordered" evidence="8">
    <location>
        <begin position="9"/>
        <end position="29"/>
    </location>
</feature>
<dbReference type="InterPro" id="IPR011606">
    <property type="entry name" value="Brnchd-chn_aa_trnsp_permease"/>
</dbReference>
<evidence type="ECO:0000256" key="2">
    <source>
        <dbReference type="ARBA" id="ARBA00010735"/>
    </source>
</evidence>
<dbReference type="RefSeq" id="WP_418891224.1">
    <property type="nucleotide sequence ID" value="NZ_JBEUWX010000002.1"/>
</dbReference>
<dbReference type="PANTHER" id="PTHR34979">
    <property type="entry name" value="INNER MEMBRANE PROTEIN YGAZ"/>
    <property type="match status" value="1"/>
</dbReference>
<keyword evidence="11" id="KW-1185">Reference proteome</keyword>
<evidence type="ECO:0000256" key="4">
    <source>
        <dbReference type="ARBA" id="ARBA00022475"/>
    </source>
</evidence>
<dbReference type="EMBL" id="JBEUWX010000002">
    <property type="protein sequence ID" value="MFA9950147.1"/>
    <property type="molecule type" value="Genomic_DNA"/>
</dbReference>
<feature type="transmembrane region" description="Helical" evidence="9">
    <location>
        <begin position="153"/>
        <end position="175"/>
    </location>
</feature>
<evidence type="ECO:0000256" key="9">
    <source>
        <dbReference type="SAM" id="Phobius"/>
    </source>
</evidence>
<organism evidence="10 11">
    <name type="scientific">Dentiradicibacter hellwigii</name>
    <dbReference type="NCBI Taxonomy" id="3149053"/>
    <lineage>
        <taxon>Bacteria</taxon>
        <taxon>Pseudomonadati</taxon>
        <taxon>Pseudomonadota</taxon>
        <taxon>Betaproteobacteria</taxon>
        <taxon>Rhodocyclales</taxon>
        <taxon>Rhodocyclaceae</taxon>
        <taxon>Dentiradicibacter</taxon>
    </lineage>
</organism>
<comment type="caution">
    <text evidence="10">The sequence shown here is derived from an EMBL/GenBank/DDBJ whole genome shotgun (WGS) entry which is preliminary data.</text>
</comment>
<name>A0ABV4UG49_9RHOO</name>
<accession>A0ABV4UG49</accession>
<sequence length="256" mass="27810">MLIFSAKIHTPMNPAPPTPRESESKSPHAPPPLSLLAMTMPVAMGYIPLGMVFGFLFAQSGGAWWLAALASLIIYAGAAQYMMVPMLAASTPLGALALATLIVNLRHIFYGLSLLDRFPRRPWPLRWYMVFALTDETYSVLTTATTATQRQMAWLAVLNHCWWILGSTLGALAGAHARIDLVGLDFVLPTLFAVLAVEQWRSRRNPLPLLTALAAYAIAVWLLPQHALAAAIVLCIIASLCWPDKALLAAGKGKAR</sequence>
<evidence type="ECO:0000256" key="3">
    <source>
        <dbReference type="ARBA" id="ARBA00022448"/>
    </source>
</evidence>
<reference evidence="11" key="1">
    <citation type="submission" date="2024-06" db="EMBL/GenBank/DDBJ databases">
        <title>Radixoralia hellwigii gen. nov., sp nov., isolated from a root canal in the human oral cavity.</title>
        <authorList>
            <person name="Bartsch S."/>
            <person name="Wittmer A."/>
            <person name="Schulz A.-K."/>
            <person name="Neumann-Schaal M."/>
            <person name="Wolf J."/>
            <person name="Gronow S."/>
            <person name="Tennert C."/>
            <person name="Haecker G."/>
            <person name="Cieplik F."/>
            <person name="Al-Ahmad A."/>
        </authorList>
    </citation>
    <scope>NUCLEOTIDE SEQUENCE [LARGE SCALE GENOMIC DNA]</scope>
    <source>
        <strain evidence="11">Wk13</strain>
    </source>
</reference>
<protein>
    <submittedName>
        <fullName evidence="10">AzlC family ABC transporter permease</fullName>
    </submittedName>
</protein>
<dbReference type="Proteomes" id="UP001574673">
    <property type="component" value="Unassembled WGS sequence"/>
</dbReference>
<feature type="transmembrane region" description="Helical" evidence="9">
    <location>
        <begin position="207"/>
        <end position="223"/>
    </location>
</feature>
<keyword evidence="7 9" id="KW-0472">Membrane</keyword>
<comment type="subcellular location">
    <subcellularLocation>
        <location evidence="1">Cell membrane</location>
        <topology evidence="1">Multi-pass membrane protein</topology>
    </subcellularLocation>
</comment>
<evidence type="ECO:0000256" key="1">
    <source>
        <dbReference type="ARBA" id="ARBA00004651"/>
    </source>
</evidence>
<evidence type="ECO:0000256" key="8">
    <source>
        <dbReference type="SAM" id="MobiDB-lite"/>
    </source>
</evidence>
<evidence type="ECO:0000256" key="6">
    <source>
        <dbReference type="ARBA" id="ARBA00022989"/>
    </source>
</evidence>
<feature type="transmembrane region" description="Helical" evidence="9">
    <location>
        <begin position="35"/>
        <end position="57"/>
    </location>
</feature>
<keyword evidence="6 9" id="KW-1133">Transmembrane helix</keyword>
<proteinExistence type="inferred from homology"/>
<keyword evidence="4" id="KW-1003">Cell membrane</keyword>
<evidence type="ECO:0000313" key="11">
    <source>
        <dbReference type="Proteomes" id="UP001574673"/>
    </source>
</evidence>
<keyword evidence="5 9" id="KW-0812">Transmembrane</keyword>
<comment type="similarity">
    <text evidence="2">Belongs to the AzlC family.</text>
</comment>
<gene>
    <name evidence="10" type="ORF">ABCS64_07420</name>
</gene>
<evidence type="ECO:0000256" key="5">
    <source>
        <dbReference type="ARBA" id="ARBA00022692"/>
    </source>
</evidence>
<evidence type="ECO:0000256" key="7">
    <source>
        <dbReference type="ARBA" id="ARBA00023136"/>
    </source>
</evidence>